<evidence type="ECO:0000313" key="8">
    <source>
        <dbReference type="Proteomes" id="UP000037460"/>
    </source>
</evidence>
<feature type="transmembrane region" description="Helical" evidence="6">
    <location>
        <begin position="353"/>
        <end position="375"/>
    </location>
</feature>
<reference evidence="8" key="1">
    <citation type="journal article" date="2015" name="PLoS Genet.">
        <title>Genome Sequence and Transcriptome Analyses of Chrysochromulina tobin: Metabolic Tools for Enhanced Algal Fitness in the Prominent Order Prymnesiales (Haptophyceae).</title>
        <authorList>
            <person name="Hovde B.T."/>
            <person name="Deodato C.R."/>
            <person name="Hunsperger H.M."/>
            <person name="Ryken S.A."/>
            <person name="Yost W."/>
            <person name="Jha R.K."/>
            <person name="Patterson J."/>
            <person name="Monnat R.J. Jr."/>
            <person name="Barlow S.B."/>
            <person name="Starkenburg S.R."/>
            <person name="Cattolico R.A."/>
        </authorList>
    </citation>
    <scope>NUCLEOTIDE SEQUENCE</scope>
    <source>
        <strain evidence="8">CCMP291</strain>
    </source>
</reference>
<feature type="transmembrane region" description="Helical" evidence="6">
    <location>
        <begin position="475"/>
        <end position="494"/>
    </location>
</feature>
<feature type="transmembrane region" description="Helical" evidence="6">
    <location>
        <begin position="319"/>
        <end position="341"/>
    </location>
</feature>
<sequence length="513" mass="52914">MLMTRGSEALLHRQGILNPIAIKMNFLRMTVMFSINHGAVSAVLNLCVVVLGSVGSYMNGALYVAYAATALCGSGAIVGLLGCRGALIVGTAVYCVYVGAFPLLLVVTDPSSQIAIAIFGGAIGGVAAGFLWTAQGAYFTTSARLYAEAHDDGTVTPKQATATFAALFGATYLGFELILKLAPLLITIVEDMGGSGGEVNASAAFPPPPPPPYLPGLTPPSSPSLPSEEPNGSGRYVPKTSDVVIAVLYSICSILSSVGMTTIWDLERRQSALTMNGDASSGRPAPSSSTSSPAPPPTPKFSIERLMSAVLLWYKRPDVLLLSPVQITFGFCAALLGLVVGHQVVPKAFPGRVATAASCLSAMVALIAALLQYPFGKAAVLIGKPPLMLVGLSAFAGLASLCLLLDLEQLAAIGTLVLCYVLQGVGRACYEGTNKALYADLFPHDSEAAFSNIVLANGAASAIGFFMFPSFTNGAIAATAFSSACVAIVAYVIAEALTRCKGTSTPPELVTIR</sequence>
<feature type="transmembrane region" description="Helical" evidence="6">
    <location>
        <begin position="87"/>
        <end position="108"/>
    </location>
</feature>
<evidence type="ECO:0000256" key="4">
    <source>
        <dbReference type="ARBA" id="ARBA00023136"/>
    </source>
</evidence>
<evidence type="ECO:0000256" key="2">
    <source>
        <dbReference type="ARBA" id="ARBA00022692"/>
    </source>
</evidence>
<keyword evidence="4 6" id="KW-0472">Membrane</keyword>
<evidence type="ECO:0000256" key="5">
    <source>
        <dbReference type="SAM" id="MobiDB-lite"/>
    </source>
</evidence>
<accession>A0A0M0JHH0</accession>
<gene>
    <name evidence="7" type="ORF">Ctob_007695</name>
</gene>
<evidence type="ECO:0000256" key="6">
    <source>
        <dbReference type="SAM" id="Phobius"/>
    </source>
</evidence>
<dbReference type="PANTHER" id="PTHR23294:SF0">
    <property type="entry name" value="UNC93-LIKE PROTEIN MFSD11"/>
    <property type="match status" value="1"/>
</dbReference>
<comment type="caution">
    <text evidence="7">The sequence shown here is derived from an EMBL/GenBank/DDBJ whole genome shotgun (WGS) entry which is preliminary data.</text>
</comment>
<evidence type="ECO:0000256" key="1">
    <source>
        <dbReference type="ARBA" id="ARBA00004141"/>
    </source>
</evidence>
<keyword evidence="3 6" id="KW-1133">Transmembrane helix</keyword>
<proteinExistence type="predicted"/>
<dbReference type="SUPFAM" id="SSF103473">
    <property type="entry name" value="MFS general substrate transporter"/>
    <property type="match status" value="1"/>
</dbReference>
<feature type="transmembrane region" description="Helical" evidence="6">
    <location>
        <begin position="114"/>
        <end position="134"/>
    </location>
</feature>
<dbReference type="GO" id="GO:0016020">
    <property type="term" value="C:membrane"/>
    <property type="evidence" value="ECO:0007669"/>
    <property type="project" value="UniProtKB-SubCell"/>
</dbReference>
<feature type="transmembrane region" description="Helical" evidence="6">
    <location>
        <begin position="410"/>
        <end position="428"/>
    </location>
</feature>
<dbReference type="PANTHER" id="PTHR23294">
    <property type="entry name" value="ET TRANSLATION PRODUCT-RELATED"/>
    <property type="match status" value="1"/>
</dbReference>
<dbReference type="Gene3D" id="1.20.1250.20">
    <property type="entry name" value="MFS general substrate transporter like domains"/>
    <property type="match status" value="1"/>
</dbReference>
<dbReference type="InterPro" id="IPR051617">
    <property type="entry name" value="UNC-93-like_regulator"/>
</dbReference>
<evidence type="ECO:0000313" key="7">
    <source>
        <dbReference type="EMBL" id="KOO25792.1"/>
    </source>
</evidence>
<name>A0A0M0JHH0_9EUKA</name>
<keyword evidence="8" id="KW-1185">Reference proteome</keyword>
<dbReference type="OrthoDB" id="425072at2759"/>
<feature type="transmembrane region" description="Helical" evidence="6">
    <location>
        <begin position="60"/>
        <end position="80"/>
    </location>
</feature>
<feature type="transmembrane region" description="Helical" evidence="6">
    <location>
        <begin position="387"/>
        <end position="405"/>
    </location>
</feature>
<feature type="region of interest" description="Disordered" evidence="5">
    <location>
        <begin position="200"/>
        <end position="234"/>
    </location>
</feature>
<feature type="transmembrane region" description="Helical" evidence="6">
    <location>
        <begin position="33"/>
        <end position="54"/>
    </location>
</feature>
<dbReference type="EMBL" id="JWZX01002929">
    <property type="protein sequence ID" value="KOO25792.1"/>
    <property type="molecule type" value="Genomic_DNA"/>
</dbReference>
<feature type="region of interest" description="Disordered" evidence="5">
    <location>
        <begin position="275"/>
        <end position="298"/>
    </location>
</feature>
<feature type="compositionally biased region" description="Low complexity" evidence="5">
    <location>
        <begin position="224"/>
        <end position="234"/>
    </location>
</feature>
<comment type="subcellular location">
    <subcellularLocation>
        <location evidence="1">Membrane</location>
        <topology evidence="1">Multi-pass membrane protein</topology>
    </subcellularLocation>
</comment>
<feature type="compositionally biased region" description="Pro residues" evidence="5">
    <location>
        <begin position="205"/>
        <end position="223"/>
    </location>
</feature>
<organism evidence="7 8">
    <name type="scientific">Chrysochromulina tobinii</name>
    <dbReference type="NCBI Taxonomy" id="1460289"/>
    <lineage>
        <taxon>Eukaryota</taxon>
        <taxon>Haptista</taxon>
        <taxon>Haptophyta</taxon>
        <taxon>Prymnesiophyceae</taxon>
        <taxon>Prymnesiales</taxon>
        <taxon>Chrysochromulinaceae</taxon>
        <taxon>Chrysochromulina</taxon>
    </lineage>
</organism>
<dbReference type="Proteomes" id="UP000037460">
    <property type="component" value="Unassembled WGS sequence"/>
</dbReference>
<feature type="compositionally biased region" description="Low complexity" evidence="5">
    <location>
        <begin position="279"/>
        <end position="292"/>
    </location>
</feature>
<dbReference type="InterPro" id="IPR036259">
    <property type="entry name" value="MFS_trans_sf"/>
</dbReference>
<protein>
    <submittedName>
        <fullName evidence="7">Uncharacterized protein</fullName>
    </submittedName>
</protein>
<keyword evidence="2 6" id="KW-0812">Transmembrane</keyword>
<evidence type="ECO:0000256" key="3">
    <source>
        <dbReference type="ARBA" id="ARBA00022989"/>
    </source>
</evidence>
<dbReference type="AlphaFoldDB" id="A0A0M0JHH0"/>
<feature type="transmembrane region" description="Helical" evidence="6">
    <location>
        <begin position="448"/>
        <end position="468"/>
    </location>
</feature>
<feature type="transmembrane region" description="Helical" evidence="6">
    <location>
        <begin position="243"/>
        <end position="264"/>
    </location>
</feature>